<proteinExistence type="predicted"/>
<evidence type="ECO:0000313" key="1">
    <source>
        <dbReference type="EMBL" id="MBW4548676.1"/>
    </source>
</evidence>
<dbReference type="EMBL" id="JAHHIF010000068">
    <property type="protein sequence ID" value="MBW4548676.1"/>
    <property type="molecule type" value="Genomic_DNA"/>
</dbReference>
<accession>A0A951PS00</accession>
<comment type="caution">
    <text evidence="1">The sequence shown here is derived from an EMBL/GenBank/DDBJ whole genome shotgun (WGS) entry which is preliminary data.</text>
</comment>
<name>A0A951PS00_9CYAN</name>
<protein>
    <submittedName>
        <fullName evidence="1">AIM24 family protein</fullName>
    </submittedName>
</protein>
<organism evidence="1 2">
    <name type="scientific">Symplocastrum torsivum CPER-KK1</name>
    <dbReference type="NCBI Taxonomy" id="450513"/>
    <lineage>
        <taxon>Bacteria</taxon>
        <taxon>Bacillati</taxon>
        <taxon>Cyanobacteriota</taxon>
        <taxon>Cyanophyceae</taxon>
        <taxon>Oscillatoriophycideae</taxon>
        <taxon>Oscillatoriales</taxon>
        <taxon>Microcoleaceae</taxon>
        <taxon>Symplocastrum</taxon>
    </lineage>
</organism>
<dbReference type="Pfam" id="PF01987">
    <property type="entry name" value="AIM24"/>
    <property type="match status" value="1"/>
</dbReference>
<evidence type="ECO:0000313" key="2">
    <source>
        <dbReference type="Proteomes" id="UP000753908"/>
    </source>
</evidence>
<sequence>MKYQVKILEPTDLWYLQNNINKETNRFYHPTKNIPFVQQVEIYLDNSGVIIQKGMLYSCVGRLNYGVYKTDNRLKDMWVSLMTEMDYNAPVYQGTGTIHLEPSQKGNFLHYTLIELSDSDQWEFDDGIFQFCSDNVVIGTKRLKFRQVAGSNDGRWRIALRALSGQTSKAVVGTTAPARIIEIKKGETLMADYDMVKGFTNGIEEEYRKLGHFGKGGGEGYVWFYGGEGKLLVSEMNGMGLG</sequence>
<reference evidence="1" key="1">
    <citation type="submission" date="2021-05" db="EMBL/GenBank/DDBJ databases">
        <authorList>
            <person name="Pietrasiak N."/>
            <person name="Ward R."/>
            <person name="Stajich J.E."/>
            <person name="Kurbessoian T."/>
        </authorList>
    </citation>
    <scope>NUCLEOTIDE SEQUENCE</scope>
    <source>
        <strain evidence="1">CPER-KK1</strain>
    </source>
</reference>
<dbReference type="AlphaFoldDB" id="A0A951PS00"/>
<dbReference type="InterPro" id="IPR016031">
    <property type="entry name" value="Trp_RNA-bd_attenuator-like_dom"/>
</dbReference>
<dbReference type="Proteomes" id="UP000753908">
    <property type="component" value="Unassembled WGS sequence"/>
</dbReference>
<reference evidence="1" key="2">
    <citation type="journal article" date="2022" name="Microbiol. Resour. Announc.">
        <title>Metagenome Sequencing to Explore Phylogenomics of Terrestrial Cyanobacteria.</title>
        <authorList>
            <person name="Ward R.D."/>
            <person name="Stajich J.E."/>
            <person name="Johansen J.R."/>
            <person name="Huntemann M."/>
            <person name="Clum A."/>
            <person name="Foster B."/>
            <person name="Foster B."/>
            <person name="Roux S."/>
            <person name="Palaniappan K."/>
            <person name="Varghese N."/>
            <person name="Mukherjee S."/>
            <person name="Reddy T.B.K."/>
            <person name="Daum C."/>
            <person name="Copeland A."/>
            <person name="Chen I.A."/>
            <person name="Ivanova N.N."/>
            <person name="Kyrpides N.C."/>
            <person name="Shapiro N."/>
            <person name="Eloe-Fadrosh E.A."/>
            <person name="Pietrasiak N."/>
        </authorList>
    </citation>
    <scope>NUCLEOTIDE SEQUENCE</scope>
    <source>
        <strain evidence="1">CPER-KK1</strain>
    </source>
</reference>
<dbReference type="InterPro" id="IPR002838">
    <property type="entry name" value="AIM24"/>
</dbReference>
<gene>
    <name evidence="1" type="ORF">KME25_30360</name>
</gene>
<dbReference type="InterPro" id="IPR036983">
    <property type="entry name" value="AIM24_sf"/>
</dbReference>
<dbReference type="Gene3D" id="3.60.160.10">
    <property type="entry name" value="Mitochondrial biogenesis AIM24"/>
    <property type="match status" value="1"/>
</dbReference>
<dbReference type="SUPFAM" id="SSF51219">
    <property type="entry name" value="TRAP-like"/>
    <property type="match status" value="1"/>
</dbReference>